<dbReference type="InterPro" id="IPR013538">
    <property type="entry name" value="ASHA1/2-like_C"/>
</dbReference>
<keyword evidence="4" id="KW-1185">Reference proteome</keyword>
<reference evidence="3 4" key="1">
    <citation type="submission" date="2021-03" db="EMBL/GenBank/DDBJ databases">
        <title>Antimicrobial resistance genes in bacteria isolated from Japanese honey, and their potential for conferring macrolide and lincosamide resistance in the American foulbrood pathogen Paenibacillus larvae.</title>
        <authorList>
            <person name="Okamoto M."/>
            <person name="Kumagai M."/>
            <person name="Kanamori H."/>
            <person name="Takamatsu D."/>
        </authorList>
    </citation>
    <scope>NUCLEOTIDE SEQUENCE [LARGE SCALE GENOMIC DNA]</scope>
    <source>
        <strain evidence="3 4">J21TS3</strain>
    </source>
</reference>
<feature type="domain" description="Activator of Hsp90 ATPase homologue 1/2-like C-terminal" evidence="2">
    <location>
        <begin position="20"/>
        <end position="142"/>
    </location>
</feature>
<sequence>MVSKHFATHDTFVIERNYGAAPARVFAAWSDPAAKSKWFPKAEAFEFRVGGREFNRGGPPGGPVYTFDACYQEIVPNERIVYSYTMDQGDVRISVSVTTVEFKETEQGTKLIYTEQGVFLDGHDTAAQREHGTKIMLDKLGEELPDMFEPEKTQ</sequence>
<evidence type="ECO:0000259" key="2">
    <source>
        <dbReference type="Pfam" id="PF08327"/>
    </source>
</evidence>
<comment type="similarity">
    <text evidence="1">Belongs to the AHA1 family.</text>
</comment>
<protein>
    <submittedName>
        <fullName evidence="3">Activator of HSP90 ATPase</fullName>
    </submittedName>
</protein>
<evidence type="ECO:0000313" key="4">
    <source>
        <dbReference type="Proteomes" id="UP000680638"/>
    </source>
</evidence>
<evidence type="ECO:0000256" key="1">
    <source>
        <dbReference type="ARBA" id="ARBA00006817"/>
    </source>
</evidence>
<name>A0ABQ4M5H7_9BACL</name>
<organism evidence="3 4">
    <name type="scientific">Paenibacillus cookii</name>
    <dbReference type="NCBI Taxonomy" id="157839"/>
    <lineage>
        <taxon>Bacteria</taxon>
        <taxon>Bacillati</taxon>
        <taxon>Bacillota</taxon>
        <taxon>Bacilli</taxon>
        <taxon>Bacillales</taxon>
        <taxon>Paenibacillaceae</taxon>
        <taxon>Paenibacillus</taxon>
    </lineage>
</organism>
<proteinExistence type="inferred from homology"/>
<accession>A0ABQ4M5H7</accession>
<dbReference type="EMBL" id="BORW01000050">
    <property type="protein sequence ID" value="GIO70186.1"/>
    <property type="molecule type" value="Genomic_DNA"/>
</dbReference>
<dbReference type="Gene3D" id="3.30.530.20">
    <property type="match status" value="1"/>
</dbReference>
<dbReference type="CDD" id="cd08900">
    <property type="entry name" value="SRPBCC_CalC_Aha1-like_7"/>
    <property type="match status" value="1"/>
</dbReference>
<dbReference type="SUPFAM" id="SSF55961">
    <property type="entry name" value="Bet v1-like"/>
    <property type="match status" value="1"/>
</dbReference>
<dbReference type="InterPro" id="IPR023393">
    <property type="entry name" value="START-like_dom_sf"/>
</dbReference>
<comment type="caution">
    <text evidence="3">The sequence shown here is derived from an EMBL/GenBank/DDBJ whole genome shotgun (WGS) entry which is preliminary data.</text>
</comment>
<gene>
    <name evidence="3" type="ORF">J21TS3_50070</name>
</gene>
<evidence type="ECO:0000313" key="3">
    <source>
        <dbReference type="EMBL" id="GIO70186.1"/>
    </source>
</evidence>
<dbReference type="Pfam" id="PF08327">
    <property type="entry name" value="AHSA1"/>
    <property type="match status" value="1"/>
</dbReference>
<dbReference type="Proteomes" id="UP000680638">
    <property type="component" value="Unassembled WGS sequence"/>
</dbReference>